<protein>
    <submittedName>
        <fullName evidence="3">Uncharacterized protein</fullName>
    </submittedName>
</protein>
<feature type="compositionally biased region" description="Basic and acidic residues" evidence="2">
    <location>
        <begin position="457"/>
        <end position="467"/>
    </location>
</feature>
<dbReference type="EMBL" id="LR796781">
    <property type="protein sequence ID" value="CAB4166474.1"/>
    <property type="molecule type" value="Genomic_DNA"/>
</dbReference>
<gene>
    <name evidence="3" type="ORF">UFOVP845_32</name>
</gene>
<accession>A0A6J5PFP3</accession>
<feature type="region of interest" description="Disordered" evidence="2">
    <location>
        <begin position="441"/>
        <end position="467"/>
    </location>
</feature>
<evidence type="ECO:0000256" key="2">
    <source>
        <dbReference type="SAM" id="MobiDB-lite"/>
    </source>
</evidence>
<proteinExistence type="predicted"/>
<evidence type="ECO:0000256" key="1">
    <source>
        <dbReference type="SAM" id="Coils"/>
    </source>
</evidence>
<evidence type="ECO:0000313" key="3">
    <source>
        <dbReference type="EMBL" id="CAB4166474.1"/>
    </source>
</evidence>
<reference evidence="3" key="1">
    <citation type="submission" date="2020-04" db="EMBL/GenBank/DDBJ databases">
        <authorList>
            <person name="Chiriac C."/>
            <person name="Salcher M."/>
            <person name="Ghai R."/>
            <person name="Kavagutti S V."/>
        </authorList>
    </citation>
    <scope>NUCLEOTIDE SEQUENCE</scope>
</reference>
<keyword evidence="1" id="KW-0175">Coiled coil</keyword>
<organism evidence="3">
    <name type="scientific">uncultured Caudovirales phage</name>
    <dbReference type="NCBI Taxonomy" id="2100421"/>
    <lineage>
        <taxon>Viruses</taxon>
        <taxon>Duplodnaviria</taxon>
        <taxon>Heunggongvirae</taxon>
        <taxon>Uroviricota</taxon>
        <taxon>Caudoviricetes</taxon>
        <taxon>Peduoviridae</taxon>
        <taxon>Maltschvirus</taxon>
        <taxon>Maltschvirus maltsch</taxon>
    </lineage>
</organism>
<sequence length="467" mass="49612">MEPINYILDIQSPIQQAMKGYGLARQDIEQNQIMAEREQLMGMRDTAEARAASEFEMRRADAERQRAEAERGQAELMRLVNLGDNATSDDYTRAYVANPGIRQDISSLKTMLEGPKLDTMLKTSQDLYAAARLGNVDAVRNQLTLQFDAAKNSGDEGMAATYGSALDLLNTSPEAAMQTIGTMNGLTILGIKGPEYLGQVDNQLGFGGEKPTFRPATAEEAAIYGAQAGQIDTKSGRFYPAEVPSGMTVQTTPEGGVLLTQGPGVGGATGPRAKDYLYTTDDQGLPVARPIAGTPAATEVQAQRGRLEAAVGVGENMLQTIESVVGRPAGGGQTGLPPAEALPGILGLIEGRLPAKTQAEADLLARVDQISGRAFLEAFETLKGAGQITEIEGTKATQALARLQRTQSPEAFQEALFEFADIVRRGIARSRNELTILPEVAPAGDQGGQGAAPSGRIRYDADGNRMP</sequence>
<feature type="coiled-coil region" evidence="1">
    <location>
        <begin position="50"/>
        <end position="79"/>
    </location>
</feature>
<name>A0A6J5PFP3_9CAUD</name>